<evidence type="ECO:0000259" key="1">
    <source>
        <dbReference type="PROSITE" id="PS51186"/>
    </source>
</evidence>
<proteinExistence type="predicted"/>
<sequence length="232" mass="24710">MHEQTSDPASDVASAEAAAESRHPFIRGYRAEDRADVARICLLTAAGGSDATGVYSDDSLMPDVFALPYVTYDPELAFVVDDGSGRAAGYIIGVADTAAFIDWWKREWTPGFTARHPSPGPATGHAPAFTEADLLKAGVDPERMRIAELGEYPAHLHIDLLPELQGKGFGRRLVDTLRAALAERGVAGLHLGMDANNTNARAFYDRLGFHELASSRPTSPLLGIATGAVPPA</sequence>
<dbReference type="Pfam" id="PF08445">
    <property type="entry name" value="FR47"/>
    <property type="match status" value="1"/>
</dbReference>
<comment type="caution">
    <text evidence="2">The sequence shown here is derived from an EMBL/GenBank/DDBJ whole genome shotgun (WGS) entry which is preliminary data.</text>
</comment>
<dbReference type="PROSITE" id="PS51186">
    <property type="entry name" value="GNAT"/>
    <property type="match status" value="1"/>
</dbReference>
<evidence type="ECO:0000313" key="3">
    <source>
        <dbReference type="Proteomes" id="UP001501746"/>
    </source>
</evidence>
<feature type="domain" description="N-acetyltransferase" evidence="1">
    <location>
        <begin position="87"/>
        <end position="232"/>
    </location>
</feature>
<dbReference type="Gene3D" id="3.40.630.30">
    <property type="match status" value="1"/>
</dbReference>
<dbReference type="PANTHER" id="PTHR13170">
    <property type="entry name" value="O-GLCNACASE"/>
    <property type="match status" value="1"/>
</dbReference>
<protein>
    <recommendedName>
        <fullName evidence="1">N-acetyltransferase domain-containing protein</fullName>
    </recommendedName>
</protein>
<dbReference type="Proteomes" id="UP001501746">
    <property type="component" value="Unassembled WGS sequence"/>
</dbReference>
<dbReference type="PANTHER" id="PTHR13170:SF16">
    <property type="entry name" value="PROTEIN O-GLCNACASE"/>
    <property type="match status" value="1"/>
</dbReference>
<dbReference type="RefSeq" id="WP_157425619.1">
    <property type="nucleotide sequence ID" value="NZ_BAAANK010000001.1"/>
</dbReference>
<name>A0ABN2MGC8_9MICO</name>
<keyword evidence="3" id="KW-1185">Reference proteome</keyword>
<dbReference type="InterPro" id="IPR000182">
    <property type="entry name" value="GNAT_dom"/>
</dbReference>
<dbReference type="InterPro" id="IPR016181">
    <property type="entry name" value="Acyl_CoA_acyltransferase"/>
</dbReference>
<evidence type="ECO:0000313" key="2">
    <source>
        <dbReference type="EMBL" id="GAA1821951.1"/>
    </source>
</evidence>
<dbReference type="InterPro" id="IPR051822">
    <property type="entry name" value="Glycosyl_Hydrolase_84"/>
</dbReference>
<dbReference type="SUPFAM" id="SSF55729">
    <property type="entry name" value="Acyl-CoA N-acyltransferases (Nat)"/>
    <property type="match status" value="1"/>
</dbReference>
<accession>A0ABN2MGC8</accession>
<dbReference type="CDD" id="cd04301">
    <property type="entry name" value="NAT_SF"/>
    <property type="match status" value="1"/>
</dbReference>
<dbReference type="EMBL" id="BAAANK010000001">
    <property type="protein sequence ID" value="GAA1821951.1"/>
    <property type="molecule type" value="Genomic_DNA"/>
</dbReference>
<organism evidence="2 3">
    <name type="scientific">Agromyces salentinus</name>
    <dbReference type="NCBI Taxonomy" id="269421"/>
    <lineage>
        <taxon>Bacteria</taxon>
        <taxon>Bacillati</taxon>
        <taxon>Actinomycetota</taxon>
        <taxon>Actinomycetes</taxon>
        <taxon>Micrococcales</taxon>
        <taxon>Microbacteriaceae</taxon>
        <taxon>Agromyces</taxon>
    </lineage>
</organism>
<gene>
    <name evidence="2" type="ORF">GCM10009750_00290</name>
</gene>
<dbReference type="InterPro" id="IPR013653">
    <property type="entry name" value="GCN5-like_dom"/>
</dbReference>
<reference evidence="2 3" key="1">
    <citation type="journal article" date="2019" name="Int. J. Syst. Evol. Microbiol.">
        <title>The Global Catalogue of Microorganisms (GCM) 10K type strain sequencing project: providing services to taxonomists for standard genome sequencing and annotation.</title>
        <authorList>
            <consortium name="The Broad Institute Genomics Platform"/>
            <consortium name="The Broad Institute Genome Sequencing Center for Infectious Disease"/>
            <person name="Wu L."/>
            <person name="Ma J."/>
        </authorList>
    </citation>
    <scope>NUCLEOTIDE SEQUENCE [LARGE SCALE GENOMIC DNA]</scope>
    <source>
        <strain evidence="2 3">JCM 14323</strain>
    </source>
</reference>